<feature type="transmembrane region" description="Helical" evidence="5">
    <location>
        <begin position="55"/>
        <end position="74"/>
    </location>
</feature>
<feature type="transmembrane region" description="Helical" evidence="5">
    <location>
        <begin position="6"/>
        <end position="29"/>
    </location>
</feature>
<keyword evidence="3 5" id="KW-1133">Transmembrane helix</keyword>
<keyword evidence="4 5" id="KW-0472">Membrane</keyword>
<protein>
    <submittedName>
        <fullName evidence="8">Ca-activated chloride channel family protein</fullName>
    </submittedName>
    <submittedName>
        <fullName evidence="7">VWA2, von Willebrand factor type A domain</fullName>
    </submittedName>
</protein>
<dbReference type="PANTHER" id="PTHR22550:SF5">
    <property type="entry name" value="LEUCINE ZIPPER PROTEIN 4"/>
    <property type="match status" value="1"/>
</dbReference>
<dbReference type="SUPFAM" id="SSF53300">
    <property type="entry name" value="vWA-like"/>
    <property type="match status" value="1"/>
</dbReference>
<evidence type="ECO:0000313" key="10">
    <source>
        <dbReference type="Proteomes" id="UP000183071"/>
    </source>
</evidence>
<feature type="domain" description="VWFA" evidence="6">
    <location>
        <begin position="91"/>
        <end position="226"/>
    </location>
</feature>
<dbReference type="Proteomes" id="UP000037716">
    <property type="component" value="Unassembled WGS sequence"/>
</dbReference>
<evidence type="ECO:0000313" key="8">
    <source>
        <dbReference type="EMBL" id="SEE08025.1"/>
    </source>
</evidence>
<dbReference type="SMART" id="SM00327">
    <property type="entry name" value="VWA"/>
    <property type="match status" value="1"/>
</dbReference>
<dbReference type="InterPro" id="IPR036465">
    <property type="entry name" value="vWFA_dom_sf"/>
</dbReference>
<dbReference type="AlphaFoldDB" id="A0A0N0CFA1"/>
<dbReference type="Proteomes" id="UP000183071">
    <property type="component" value="Unassembled WGS sequence"/>
</dbReference>
<dbReference type="RefSeq" id="WP_074613510.1">
    <property type="nucleotide sequence ID" value="NZ_FNUE01000001.1"/>
</dbReference>
<evidence type="ECO:0000256" key="2">
    <source>
        <dbReference type="ARBA" id="ARBA00022692"/>
    </source>
</evidence>
<dbReference type="PANTHER" id="PTHR22550">
    <property type="entry name" value="SPORE GERMINATION PROTEIN"/>
    <property type="match status" value="1"/>
</dbReference>
<dbReference type="InterPro" id="IPR050768">
    <property type="entry name" value="UPF0353/GerABKA_families"/>
</dbReference>
<evidence type="ECO:0000259" key="6">
    <source>
        <dbReference type="PROSITE" id="PS50234"/>
    </source>
</evidence>
<dbReference type="InterPro" id="IPR002035">
    <property type="entry name" value="VWF_A"/>
</dbReference>
<evidence type="ECO:0000256" key="3">
    <source>
        <dbReference type="ARBA" id="ARBA00022989"/>
    </source>
</evidence>
<dbReference type="Pfam" id="PF00092">
    <property type="entry name" value="VWA"/>
    <property type="match status" value="1"/>
</dbReference>
<dbReference type="EMBL" id="LGBR01000001">
    <property type="protein sequence ID" value="KOY51584.1"/>
    <property type="molecule type" value="Genomic_DNA"/>
</dbReference>
<comment type="caution">
    <text evidence="7">The sequence shown here is derived from an EMBL/GenBank/DDBJ whole genome shotgun (WGS) entry which is preliminary data.</text>
</comment>
<evidence type="ECO:0000313" key="9">
    <source>
        <dbReference type="Proteomes" id="UP000037716"/>
    </source>
</evidence>
<evidence type="ECO:0000256" key="5">
    <source>
        <dbReference type="SAM" id="Phobius"/>
    </source>
</evidence>
<evidence type="ECO:0000313" key="7">
    <source>
        <dbReference type="EMBL" id="KOY51584.1"/>
    </source>
</evidence>
<accession>A0A0N0CFA1</accession>
<feature type="transmembrane region" description="Helical" evidence="5">
    <location>
        <begin position="310"/>
        <end position="328"/>
    </location>
</feature>
<sequence>MYRLEEPIYFYALAIIPVMIVIYLLVLWWKKRTQRKFSNPELLEKIAPNSSVFKSTLKLIMLLLGISFLIISLVNPKMGSKLKTVKREGVDVVFALDVSKSMLAEDIAPNRLEKAKQIISKIIDKLGSDRVGVIIYAGNSYPLLPITTDHAAANMFLQNATPDMVSSQGTAINEALELAKTYYNNDEQTNRFLVIISDGEDHQEETKQVAQNLSNDGVKIYTIGVGTEKGGPIPMRLNGAMIGYKKDNQGETVITKLTPDVLEDIADAGSGRYVNGNVTETPVNIISEVIANAQKNEFETKQFSDYKDQFQWFLGAGILFLLLDIFLFDKKTKWLKRVDLFNEEKVKNK</sequence>
<reference evidence="8 10" key="2">
    <citation type="submission" date="2016-10" db="EMBL/GenBank/DDBJ databases">
        <authorList>
            <person name="Varghese N."/>
            <person name="Submissions S."/>
        </authorList>
    </citation>
    <scope>NUCLEOTIDE SEQUENCE [LARGE SCALE GENOMIC DNA]</scope>
    <source>
        <strain evidence="8 10">DSW-5</strain>
    </source>
</reference>
<dbReference type="InterPro" id="IPR024163">
    <property type="entry name" value="Aerotolerance_reg_N"/>
</dbReference>
<dbReference type="PROSITE" id="PS50234">
    <property type="entry name" value="VWFA"/>
    <property type="match status" value="1"/>
</dbReference>
<dbReference type="STRING" id="1300348.I602_1144"/>
<dbReference type="Pfam" id="PF07584">
    <property type="entry name" value="BatA"/>
    <property type="match status" value="1"/>
</dbReference>
<keyword evidence="1" id="KW-1003">Cell membrane</keyword>
<evidence type="ECO:0000256" key="1">
    <source>
        <dbReference type="ARBA" id="ARBA00022475"/>
    </source>
</evidence>
<reference evidence="7 9" key="1">
    <citation type="submission" date="2015-07" db="EMBL/GenBank/DDBJ databases">
        <title>Genome of Polaribacter dokdonenesis DSW-5, isolated from seawater off Dokdo in Korea.</title>
        <authorList>
            <person name="Yoon K."/>
            <person name="Song J.Y."/>
            <person name="Kim J.F."/>
        </authorList>
    </citation>
    <scope>NUCLEOTIDE SEQUENCE [LARGE SCALE GENOMIC DNA]</scope>
    <source>
        <strain evidence="7 9">DSW-5</strain>
    </source>
</reference>
<name>A0A0N0CFA1_9FLAO</name>
<gene>
    <name evidence="7" type="ORF">I602_1144</name>
    <name evidence="8" type="ORF">SAMN05444353_0631</name>
</gene>
<dbReference type="EMBL" id="FNUE01000001">
    <property type="protein sequence ID" value="SEE08025.1"/>
    <property type="molecule type" value="Genomic_DNA"/>
</dbReference>
<dbReference type="PATRIC" id="fig|1300348.6.peg.1144"/>
<evidence type="ECO:0000256" key="4">
    <source>
        <dbReference type="ARBA" id="ARBA00023136"/>
    </source>
</evidence>
<dbReference type="Gene3D" id="3.40.50.410">
    <property type="entry name" value="von Willebrand factor, type A domain"/>
    <property type="match status" value="1"/>
</dbReference>
<dbReference type="OrthoDB" id="6206554at2"/>
<proteinExistence type="predicted"/>
<organism evidence="7 9">
    <name type="scientific">Polaribacter dokdonensis DSW-5</name>
    <dbReference type="NCBI Taxonomy" id="1300348"/>
    <lineage>
        <taxon>Bacteria</taxon>
        <taxon>Pseudomonadati</taxon>
        <taxon>Bacteroidota</taxon>
        <taxon>Flavobacteriia</taxon>
        <taxon>Flavobacteriales</taxon>
        <taxon>Flavobacteriaceae</taxon>
    </lineage>
</organism>
<keyword evidence="2 5" id="KW-0812">Transmembrane</keyword>
<keyword evidence="10" id="KW-1185">Reference proteome</keyword>